<evidence type="ECO:0000313" key="2">
    <source>
        <dbReference type="EnsemblMetazoa" id="XP_014260841.1"/>
    </source>
</evidence>
<feature type="compositionally biased region" description="Basic and acidic residues" evidence="1">
    <location>
        <begin position="418"/>
        <end position="427"/>
    </location>
</feature>
<accession>A0A8I6S8Y3</accession>
<evidence type="ECO:0000256" key="1">
    <source>
        <dbReference type="SAM" id="MobiDB-lite"/>
    </source>
</evidence>
<feature type="region of interest" description="Disordered" evidence="1">
    <location>
        <begin position="158"/>
        <end position="203"/>
    </location>
</feature>
<name>A0A8I6S8Y3_CIMLE</name>
<dbReference type="EnsemblMetazoa" id="XM_014405355.1">
    <property type="protein sequence ID" value="XP_014260841.1"/>
    <property type="gene ID" value="LOC106673277"/>
</dbReference>
<dbReference type="RefSeq" id="XP_014260841.1">
    <property type="nucleotide sequence ID" value="XM_014405355.1"/>
</dbReference>
<feature type="compositionally biased region" description="Basic and acidic residues" evidence="1">
    <location>
        <begin position="95"/>
        <end position="107"/>
    </location>
</feature>
<reference evidence="2" key="1">
    <citation type="submission" date="2022-01" db="UniProtKB">
        <authorList>
            <consortium name="EnsemblMetazoa"/>
        </authorList>
    </citation>
    <scope>IDENTIFICATION</scope>
</reference>
<proteinExistence type="predicted"/>
<feature type="region of interest" description="Disordered" evidence="1">
    <location>
        <begin position="329"/>
        <end position="354"/>
    </location>
</feature>
<dbReference type="OMA" id="FTTRICD"/>
<organism evidence="2 3">
    <name type="scientific">Cimex lectularius</name>
    <name type="common">Bed bug</name>
    <name type="synonym">Acanthia lectularia</name>
    <dbReference type="NCBI Taxonomy" id="79782"/>
    <lineage>
        <taxon>Eukaryota</taxon>
        <taxon>Metazoa</taxon>
        <taxon>Ecdysozoa</taxon>
        <taxon>Arthropoda</taxon>
        <taxon>Hexapoda</taxon>
        <taxon>Insecta</taxon>
        <taxon>Pterygota</taxon>
        <taxon>Neoptera</taxon>
        <taxon>Paraneoptera</taxon>
        <taxon>Hemiptera</taxon>
        <taxon>Heteroptera</taxon>
        <taxon>Panheteroptera</taxon>
        <taxon>Cimicomorpha</taxon>
        <taxon>Cimicidae</taxon>
        <taxon>Cimex</taxon>
    </lineage>
</organism>
<feature type="region of interest" description="Disordered" evidence="1">
    <location>
        <begin position="852"/>
        <end position="872"/>
    </location>
</feature>
<protein>
    <submittedName>
        <fullName evidence="2">Uncharacterized protein</fullName>
    </submittedName>
</protein>
<feature type="compositionally biased region" description="Basic and acidic residues" evidence="1">
    <location>
        <begin position="123"/>
        <end position="137"/>
    </location>
</feature>
<feature type="compositionally biased region" description="Basic residues" evidence="1">
    <location>
        <begin position="859"/>
        <end position="872"/>
    </location>
</feature>
<feature type="compositionally biased region" description="Basic and acidic residues" evidence="1">
    <location>
        <begin position="169"/>
        <end position="183"/>
    </location>
</feature>
<feature type="region of interest" description="Disordered" evidence="1">
    <location>
        <begin position="123"/>
        <end position="142"/>
    </location>
</feature>
<feature type="compositionally biased region" description="Polar residues" evidence="1">
    <location>
        <begin position="428"/>
        <end position="442"/>
    </location>
</feature>
<feature type="region of interest" description="Disordered" evidence="1">
    <location>
        <begin position="1"/>
        <end position="47"/>
    </location>
</feature>
<dbReference type="AlphaFoldDB" id="A0A8I6S8Y3"/>
<dbReference type="Proteomes" id="UP000494040">
    <property type="component" value="Unassembled WGS sequence"/>
</dbReference>
<feature type="region of interest" description="Disordered" evidence="1">
    <location>
        <begin position="60"/>
        <end position="110"/>
    </location>
</feature>
<feature type="compositionally biased region" description="Basic and acidic residues" evidence="1">
    <location>
        <begin position="37"/>
        <end position="47"/>
    </location>
</feature>
<dbReference type="KEGG" id="clec:106673277"/>
<keyword evidence="3" id="KW-1185">Reference proteome</keyword>
<dbReference type="OrthoDB" id="10688212at2759"/>
<dbReference type="GeneID" id="106673277"/>
<evidence type="ECO:0000313" key="3">
    <source>
        <dbReference type="Proteomes" id="UP000494040"/>
    </source>
</evidence>
<feature type="compositionally biased region" description="Polar residues" evidence="1">
    <location>
        <begin position="23"/>
        <end position="35"/>
    </location>
</feature>
<feature type="compositionally biased region" description="Pro residues" evidence="1">
    <location>
        <begin position="337"/>
        <end position="348"/>
    </location>
</feature>
<sequence length="872" mass="93727">MSWPFQASASGLFAGYDSRRSNKTSQDNLDDSLSNEGGKRWVHNSDSDRLGVGQFPWFGDQQEASVRNPMTPKQVKIRLSKPGSRFTGLSDSSIDESREEASQKGESSRNVVQALKEIWRKRASGRVDESEDSFKRSKSEHHHNLYMSQLENDSFIDADQNRSGNERNTNNREDVPNGEENRNGKRSRLPNDTAGPQPKRRNNEILSSLSSSVGLLGLYHLVPVRRKRVKMSRKREKSMDKVKEEMRVKMTDTMEDKCIGTDKVEDIPKPAPVQAKVIVQPPAVPPQEETYRRRSPIRERNVTDAAAKTILLSALSKFAHVYPEMTPVPKPGLMGPEEPPSAAPPPKQESPGLSGFQLSTIAQLAKKAEQTSMKPSDSTTPFAISTSAASSSFSFMATSAATSASKPEVNLNFIKPPEPSKFKDDSTKTVTPMSPTTPVDVSKFNLTPTSSTSTTQVAPVGFSFGTTTSSDSTPKMSSFVFGAKEDKETKEPEKKEAPKLIGITAPVQKDPVETPKFVFSSTTTEAPKFGATMAMTKSIFTATQSNSFTSPAVEKIPEKEPDKTSFSTAGGFTFNKSTTLAVPNFPFGSGKTDKPQFQFGTTSTKPGESGGFGNLFSATTSSSSLFNATPTTTTTGQSFTQPSSSFNFSAQKPEEKGGFKFQFGKPSEPAKSTAFNFTAASTSSFSSTPSAPTATFGTAAATPSTTVSTFNSSMFTPSFSTPGTSTTGAFGSTSMPTFGAAQPASSAPQFGTTQTAPTFGTPTSNFATQSFGSSFNQSTPFTFGAQSTPKPAFNFTASTPQQPQQPPGMFQFGAQQNQTTNAAQPFSFNAGGFSFPTGGFVPGVGGQMFNMGSGSVTARSRHMRNRKKTFTR</sequence>
<feature type="region of interest" description="Disordered" evidence="1">
    <location>
        <begin position="410"/>
        <end position="442"/>
    </location>
</feature>